<evidence type="ECO:0000259" key="1">
    <source>
        <dbReference type="Pfam" id="PF07596"/>
    </source>
</evidence>
<proteinExistence type="predicted"/>
<dbReference type="RefSeq" id="WP_145243018.1">
    <property type="nucleotide sequence ID" value="NZ_CP036273.1"/>
</dbReference>
<dbReference type="KEGG" id="uli:ETAA1_48970"/>
<organism evidence="2 3">
    <name type="scientific">Urbifossiella limnaea</name>
    <dbReference type="NCBI Taxonomy" id="2528023"/>
    <lineage>
        <taxon>Bacteria</taxon>
        <taxon>Pseudomonadati</taxon>
        <taxon>Planctomycetota</taxon>
        <taxon>Planctomycetia</taxon>
        <taxon>Gemmatales</taxon>
        <taxon>Gemmataceae</taxon>
        <taxon>Urbifossiella</taxon>
    </lineage>
</organism>
<protein>
    <recommendedName>
        <fullName evidence="1">DUF1559 domain-containing protein</fullName>
    </recommendedName>
</protein>
<dbReference type="EMBL" id="CP036273">
    <property type="protein sequence ID" value="QDU22908.1"/>
    <property type="molecule type" value="Genomic_DNA"/>
</dbReference>
<dbReference type="AlphaFoldDB" id="A0A517XZM2"/>
<gene>
    <name evidence="2" type="ORF">ETAA1_48970</name>
</gene>
<dbReference type="InterPro" id="IPR027558">
    <property type="entry name" value="Pre_pil_HX9DG_C"/>
</dbReference>
<keyword evidence="3" id="KW-1185">Reference proteome</keyword>
<dbReference type="Proteomes" id="UP000319576">
    <property type="component" value="Chromosome"/>
</dbReference>
<dbReference type="Pfam" id="PF07596">
    <property type="entry name" value="SBP_bac_10"/>
    <property type="match status" value="1"/>
</dbReference>
<reference evidence="2 3" key="1">
    <citation type="submission" date="2019-02" db="EMBL/GenBank/DDBJ databases">
        <title>Deep-cultivation of Planctomycetes and their phenomic and genomic characterization uncovers novel biology.</title>
        <authorList>
            <person name="Wiegand S."/>
            <person name="Jogler M."/>
            <person name="Boedeker C."/>
            <person name="Pinto D."/>
            <person name="Vollmers J."/>
            <person name="Rivas-Marin E."/>
            <person name="Kohn T."/>
            <person name="Peeters S.H."/>
            <person name="Heuer A."/>
            <person name="Rast P."/>
            <person name="Oberbeckmann S."/>
            <person name="Bunk B."/>
            <person name="Jeske O."/>
            <person name="Meyerdierks A."/>
            <person name="Storesund J.E."/>
            <person name="Kallscheuer N."/>
            <person name="Luecker S."/>
            <person name="Lage O.M."/>
            <person name="Pohl T."/>
            <person name="Merkel B.J."/>
            <person name="Hornburger P."/>
            <person name="Mueller R.-W."/>
            <person name="Bruemmer F."/>
            <person name="Labrenz M."/>
            <person name="Spormann A.M."/>
            <person name="Op den Camp H."/>
            <person name="Overmann J."/>
            <person name="Amann R."/>
            <person name="Jetten M.S.M."/>
            <person name="Mascher T."/>
            <person name="Medema M.H."/>
            <person name="Devos D.P."/>
            <person name="Kaster A.-K."/>
            <person name="Ovreas L."/>
            <person name="Rohde M."/>
            <person name="Galperin M.Y."/>
            <person name="Jogler C."/>
        </authorList>
    </citation>
    <scope>NUCLEOTIDE SEQUENCE [LARGE SCALE GENOMIC DNA]</scope>
    <source>
        <strain evidence="2 3">ETA_A1</strain>
    </source>
</reference>
<sequence length="172" mass="17497">MTLFTAAANLGVTNYVGVAGRYGVMGPNVAVGGVPVDNMPGVFTTARVRPFGSSTITAVGKLTLVGITDGSSNTLMFVESLGPGSQRASAPQISKLAWSWISGGPYPSLFGIPDEANLWFCDYSSNHTGVAMAALGDGSVRGLRKPALGTPTLPFVAMSTASLGETVDPGGI</sequence>
<name>A0A517XZM2_9BACT</name>
<dbReference type="OrthoDB" id="255848at2"/>
<feature type="domain" description="DUF1559" evidence="1">
    <location>
        <begin position="47"/>
        <end position="143"/>
    </location>
</feature>
<evidence type="ECO:0000313" key="2">
    <source>
        <dbReference type="EMBL" id="QDU22908.1"/>
    </source>
</evidence>
<dbReference type="NCBIfam" id="TIGR04294">
    <property type="entry name" value="pre_pil_HX9DG"/>
    <property type="match status" value="1"/>
</dbReference>
<dbReference type="InterPro" id="IPR011453">
    <property type="entry name" value="DUF1559"/>
</dbReference>
<accession>A0A517XZM2</accession>
<evidence type="ECO:0000313" key="3">
    <source>
        <dbReference type="Proteomes" id="UP000319576"/>
    </source>
</evidence>